<dbReference type="InterPro" id="IPR009057">
    <property type="entry name" value="Homeodomain-like_sf"/>
</dbReference>
<evidence type="ECO:0000256" key="2">
    <source>
        <dbReference type="SAM" id="MobiDB-lite"/>
    </source>
</evidence>
<comment type="caution">
    <text evidence="5">The sequence shown here is derived from an EMBL/GenBank/DDBJ whole genome shotgun (WGS) entry which is preliminary data.</text>
</comment>
<comment type="similarity">
    <text evidence="1">Belongs to the CdaR family.</text>
</comment>
<name>A0ABS5M0B9_9MICO</name>
<keyword evidence="6" id="KW-1185">Reference proteome</keyword>
<reference evidence="5 6" key="1">
    <citation type="submission" date="2021-02" db="EMBL/GenBank/DDBJ databases">
        <title>Draft genome and description of Leucobacter sp nov strain Marseille-Q4368.</title>
        <authorList>
            <person name="Boxberger M."/>
            <person name="La Scola B."/>
        </authorList>
    </citation>
    <scope>NUCLEOTIDE SEQUENCE [LARGE SCALE GENOMIC DNA]</scope>
    <source>
        <strain evidence="5 6">Marseille-Q4368</strain>
    </source>
</reference>
<sequence>MRPNSHGLVELRDLAESSDFEDLVTLHLADPRSPVRELALVTDIEEMTSVGPDTLIMLTQEVARGGWMISAALRYAWERRACALIVPHQAFTGSVIDLAERLGVSLFTTDIDIRTLAIRTAIHVGVARADSLARLHRFATRVSLSADIPAALATISAELEGARVAVRLDGGAVRFSTPAEPHPHPGSTRVCVPLSSRPRPDHLVAETQDPERMRAEQVLAAASPTIRALLAEERLSETEASLPTLSVAALTGLITPGGTIDSVGSDVAAELGWSIDGDYFVVFFASSSQGRMGAAVRQLWNDVFGQLPLARIEDGWFGFVPSSDEHSRSGFVAELRSHRLRLQAFDLAAGVSDVLTDIEHAARGLREASLAARLATNDALSVPAIVEFSEITAEILPRVLPGPLAAQLASTLLPDLLADPATDELVEAVLAYLDHRGSVSSAAERLGVHRNTLQARLARAQQTGVSLSDPQSVLPMHLLLAALKRTRGRPAD</sequence>
<feature type="region of interest" description="Disordered" evidence="2">
    <location>
        <begin position="176"/>
        <end position="195"/>
    </location>
</feature>
<dbReference type="InterPro" id="IPR051448">
    <property type="entry name" value="CdaR-like_regulators"/>
</dbReference>
<dbReference type="Pfam" id="PF17853">
    <property type="entry name" value="GGDEF_2"/>
    <property type="match status" value="1"/>
</dbReference>
<evidence type="ECO:0000256" key="1">
    <source>
        <dbReference type="ARBA" id="ARBA00006754"/>
    </source>
</evidence>
<evidence type="ECO:0000313" key="5">
    <source>
        <dbReference type="EMBL" id="MBS3180629.1"/>
    </source>
</evidence>
<protein>
    <submittedName>
        <fullName evidence="5">Helix-turn-helix domain-containing protein</fullName>
    </submittedName>
</protein>
<accession>A0ABS5M0B9</accession>
<dbReference type="InterPro" id="IPR042070">
    <property type="entry name" value="PucR_C-HTH_sf"/>
</dbReference>
<evidence type="ECO:0000259" key="4">
    <source>
        <dbReference type="Pfam" id="PF17853"/>
    </source>
</evidence>
<dbReference type="Proteomes" id="UP000811492">
    <property type="component" value="Unassembled WGS sequence"/>
</dbReference>
<feature type="domain" description="PucR C-terminal helix-turn-helix" evidence="3">
    <location>
        <begin position="425"/>
        <end position="481"/>
    </location>
</feature>
<dbReference type="PANTHER" id="PTHR33744:SF1">
    <property type="entry name" value="DNA-BINDING TRANSCRIPTIONAL ACTIVATOR ADER"/>
    <property type="match status" value="1"/>
</dbReference>
<dbReference type="InterPro" id="IPR041522">
    <property type="entry name" value="CdaR_GGDEF"/>
</dbReference>
<gene>
    <name evidence="5" type="ORF">JSQ98_00155</name>
</gene>
<proteinExistence type="inferred from homology"/>
<dbReference type="Gene3D" id="1.10.10.2840">
    <property type="entry name" value="PucR C-terminal helix-turn-helix domain"/>
    <property type="match status" value="1"/>
</dbReference>
<dbReference type="Pfam" id="PF13556">
    <property type="entry name" value="HTH_30"/>
    <property type="match status" value="1"/>
</dbReference>
<dbReference type="InterPro" id="IPR025736">
    <property type="entry name" value="PucR_C-HTH_dom"/>
</dbReference>
<dbReference type="RefSeq" id="WP_211647805.1">
    <property type="nucleotide sequence ID" value="NZ_JAFEVO010000001.1"/>
</dbReference>
<feature type="domain" description="CdaR GGDEF-like" evidence="4">
    <location>
        <begin position="267"/>
        <end position="374"/>
    </location>
</feature>
<dbReference type="EMBL" id="JAFEVO010000001">
    <property type="protein sequence ID" value="MBS3180629.1"/>
    <property type="molecule type" value="Genomic_DNA"/>
</dbReference>
<organism evidence="5 6">
    <name type="scientific">Leucobacter manosquensis</name>
    <dbReference type="NCBI Taxonomy" id="2810611"/>
    <lineage>
        <taxon>Bacteria</taxon>
        <taxon>Bacillati</taxon>
        <taxon>Actinomycetota</taxon>
        <taxon>Actinomycetes</taxon>
        <taxon>Micrococcales</taxon>
        <taxon>Microbacteriaceae</taxon>
        <taxon>Leucobacter</taxon>
    </lineage>
</organism>
<evidence type="ECO:0000313" key="6">
    <source>
        <dbReference type="Proteomes" id="UP000811492"/>
    </source>
</evidence>
<dbReference type="SUPFAM" id="SSF46689">
    <property type="entry name" value="Homeodomain-like"/>
    <property type="match status" value="1"/>
</dbReference>
<evidence type="ECO:0000259" key="3">
    <source>
        <dbReference type="Pfam" id="PF13556"/>
    </source>
</evidence>
<dbReference type="PANTHER" id="PTHR33744">
    <property type="entry name" value="CARBOHYDRATE DIACID REGULATOR"/>
    <property type="match status" value="1"/>
</dbReference>